<protein>
    <submittedName>
        <fullName evidence="10">Glutamine synthetase</fullName>
    </submittedName>
</protein>
<comment type="cofactor">
    <cofactor evidence="1">
        <name>Mg(2+)</name>
        <dbReference type="ChEBI" id="CHEBI:18420"/>
    </cofactor>
</comment>
<dbReference type="OrthoDB" id="9789509at2"/>
<dbReference type="InterPro" id="IPR008146">
    <property type="entry name" value="Gln_synth_cat_dom"/>
</dbReference>
<dbReference type="GO" id="GO:0005524">
    <property type="term" value="F:ATP binding"/>
    <property type="evidence" value="ECO:0007669"/>
    <property type="project" value="UniProtKB-KW"/>
</dbReference>
<evidence type="ECO:0000256" key="5">
    <source>
        <dbReference type="ARBA" id="ARBA00022840"/>
    </source>
</evidence>
<evidence type="ECO:0000256" key="4">
    <source>
        <dbReference type="ARBA" id="ARBA00022741"/>
    </source>
</evidence>
<dbReference type="Pfam" id="PF00120">
    <property type="entry name" value="Gln-synt_C"/>
    <property type="match status" value="1"/>
</dbReference>
<sequence>MSGALTPLAHVVTTDLAAVTRGRPVTEERLRKAQSTGLGWVPANLCLTPFNSIGENPWGSSGDLRLVPDISARHTTSATGAATPLDLVMADIVELDGSPWDGCPRTQLKKALAALKQATGLSVIATFEQEFLLLPTASDPARIADHAFSVAAFRGAGDFGPMLATCLEEAGVEPEMILPEYGNDQFEITHAPADALAAADRAVVIREVTREVARTLGRRACFAPKPVLDAVGNGVHIHFSLVDADGRPATYAADGPGKLSPAAASFCAGILRHLPALVALTASSPPSYYRLAPHNWSSSYTWLGERDREATLRICPFVTMGGGDPARQFNIEYRAADATANPYLALAGIVRAGLAGIEAKLPAPPIVTGDPTLMTQDELDAKGLRRLPETLEAALDALAADSIARSWFPERLIDSFFAVKRTELAAMDGKEKTEICAAYGERY</sequence>
<name>A0A1X7PVX1_9HYPH</name>
<dbReference type="PANTHER" id="PTHR43785:SF12">
    <property type="entry name" value="TYPE-1 GLUTAMINE SYNTHETASE 2"/>
    <property type="match status" value="1"/>
</dbReference>
<gene>
    <name evidence="10" type="ORF">SAMN02982922_5514</name>
</gene>
<proteinExistence type="inferred from homology"/>
<feature type="domain" description="GS catalytic" evidence="9">
    <location>
        <begin position="104"/>
        <end position="443"/>
    </location>
</feature>
<evidence type="ECO:0000256" key="3">
    <source>
        <dbReference type="ARBA" id="ARBA00022598"/>
    </source>
</evidence>
<evidence type="ECO:0000256" key="1">
    <source>
        <dbReference type="ARBA" id="ARBA00001946"/>
    </source>
</evidence>
<keyword evidence="5" id="KW-0067">ATP-binding</keyword>
<keyword evidence="6" id="KW-0535">Nitrogen fixation</keyword>
<dbReference type="GO" id="GO:0006542">
    <property type="term" value="P:glutamine biosynthetic process"/>
    <property type="evidence" value="ECO:0007669"/>
    <property type="project" value="InterPro"/>
</dbReference>
<dbReference type="PANTHER" id="PTHR43785">
    <property type="entry name" value="GAMMA-GLUTAMYLPUTRESCINE SYNTHETASE"/>
    <property type="match status" value="1"/>
</dbReference>
<evidence type="ECO:0000313" key="11">
    <source>
        <dbReference type="Proteomes" id="UP000193083"/>
    </source>
</evidence>
<keyword evidence="4" id="KW-0547">Nucleotide-binding</keyword>
<comment type="function">
    <text evidence="2">Catalyzes the ATP-dependent biosynthesis of glutamine from glutamate and ammonia.</text>
</comment>
<dbReference type="SUPFAM" id="SSF55931">
    <property type="entry name" value="Glutamine synthetase/guanido kinase"/>
    <property type="match status" value="1"/>
</dbReference>
<dbReference type="Pfam" id="PF16952">
    <property type="entry name" value="Gln-synt_N_2"/>
    <property type="match status" value="1"/>
</dbReference>
<dbReference type="InterPro" id="IPR036651">
    <property type="entry name" value="Gln_synt_N_sf"/>
</dbReference>
<evidence type="ECO:0000256" key="6">
    <source>
        <dbReference type="ARBA" id="ARBA00023231"/>
    </source>
</evidence>
<dbReference type="RefSeq" id="WP_085467093.1">
    <property type="nucleotide sequence ID" value="NZ_FXBL01000004.1"/>
</dbReference>
<evidence type="ECO:0000256" key="7">
    <source>
        <dbReference type="PROSITE-ProRule" id="PRU01331"/>
    </source>
</evidence>
<dbReference type="AlphaFoldDB" id="A0A1X7PVX1"/>
<dbReference type="Proteomes" id="UP000193083">
    <property type="component" value="Unassembled WGS sequence"/>
</dbReference>
<dbReference type="InterPro" id="IPR014746">
    <property type="entry name" value="Gln_synth/guanido_kin_cat_dom"/>
</dbReference>
<dbReference type="GO" id="GO:0004356">
    <property type="term" value="F:glutamine synthetase activity"/>
    <property type="evidence" value="ECO:0007669"/>
    <property type="project" value="InterPro"/>
</dbReference>
<dbReference type="SMART" id="SM01230">
    <property type="entry name" value="Gln-synt_C"/>
    <property type="match status" value="1"/>
</dbReference>
<evidence type="ECO:0000259" key="9">
    <source>
        <dbReference type="PROSITE" id="PS51987"/>
    </source>
</evidence>
<accession>A0A1X7PVX1</accession>
<comment type="similarity">
    <text evidence="7 8">Belongs to the glutamine synthetase family.</text>
</comment>
<dbReference type="Gene3D" id="3.10.20.70">
    <property type="entry name" value="Glutamine synthetase, N-terminal domain"/>
    <property type="match status" value="1"/>
</dbReference>
<dbReference type="EMBL" id="FXBL01000004">
    <property type="protein sequence ID" value="SMH56402.1"/>
    <property type="molecule type" value="Genomic_DNA"/>
</dbReference>
<dbReference type="PROSITE" id="PS51987">
    <property type="entry name" value="GS_CATALYTIC"/>
    <property type="match status" value="1"/>
</dbReference>
<evidence type="ECO:0000256" key="2">
    <source>
        <dbReference type="ARBA" id="ARBA00003117"/>
    </source>
</evidence>
<organism evidence="10 11">
    <name type="scientific">Mesorhizobium australicum</name>
    <dbReference type="NCBI Taxonomy" id="536018"/>
    <lineage>
        <taxon>Bacteria</taxon>
        <taxon>Pseudomonadati</taxon>
        <taxon>Pseudomonadota</taxon>
        <taxon>Alphaproteobacteria</taxon>
        <taxon>Hyphomicrobiales</taxon>
        <taxon>Phyllobacteriaceae</taxon>
        <taxon>Mesorhizobium</taxon>
    </lineage>
</organism>
<dbReference type="Gene3D" id="3.30.590.10">
    <property type="entry name" value="Glutamine synthetase/guanido kinase, catalytic domain"/>
    <property type="match status" value="1"/>
</dbReference>
<keyword evidence="3" id="KW-0436">Ligase</keyword>
<evidence type="ECO:0000256" key="8">
    <source>
        <dbReference type="RuleBase" id="RU000384"/>
    </source>
</evidence>
<reference evidence="11" key="1">
    <citation type="submission" date="2017-04" db="EMBL/GenBank/DDBJ databases">
        <authorList>
            <person name="Varghese N."/>
            <person name="Submissions S."/>
        </authorList>
    </citation>
    <scope>NUCLEOTIDE SEQUENCE [LARGE SCALE GENOMIC DNA]</scope>
    <source>
        <strain evidence="11">B5P</strain>
    </source>
</reference>
<evidence type="ECO:0000313" key="10">
    <source>
        <dbReference type="EMBL" id="SMH56402.1"/>
    </source>
</evidence>
<dbReference type="InterPro" id="IPR008147">
    <property type="entry name" value="Gln_synt_N"/>
</dbReference>
<keyword evidence="11" id="KW-1185">Reference proteome</keyword>